<dbReference type="PANTHER" id="PTHR31636">
    <property type="entry name" value="OSJNBA0084A10.13 PROTEIN-RELATED"/>
    <property type="match status" value="1"/>
</dbReference>
<keyword evidence="4" id="KW-1185">Reference proteome</keyword>
<dbReference type="Pfam" id="PF03514">
    <property type="entry name" value="GRAS"/>
    <property type="match status" value="1"/>
</dbReference>
<evidence type="ECO:0000256" key="2">
    <source>
        <dbReference type="ARBA" id="ARBA00023163"/>
    </source>
</evidence>
<comment type="caution">
    <text evidence="3">The sequence shown here is derived from an EMBL/GenBank/DDBJ whole genome shotgun (WGS) entry which is preliminary data.</text>
</comment>
<evidence type="ECO:0000256" key="1">
    <source>
        <dbReference type="ARBA" id="ARBA00023015"/>
    </source>
</evidence>
<dbReference type="InterPro" id="IPR005202">
    <property type="entry name" value="TF_GRAS"/>
</dbReference>
<accession>A0ABV5WM73</accession>
<dbReference type="Gene3D" id="3.40.50.150">
    <property type="entry name" value="Vaccinia Virus protein VP39"/>
    <property type="match status" value="1"/>
</dbReference>
<gene>
    <name evidence="3" type="ORF">ACFFMS_24870</name>
</gene>
<proteinExistence type="predicted"/>
<organism evidence="3 4">
    <name type="scientific">Ectobacillus funiculus</name>
    <dbReference type="NCBI Taxonomy" id="137993"/>
    <lineage>
        <taxon>Bacteria</taxon>
        <taxon>Bacillati</taxon>
        <taxon>Bacillota</taxon>
        <taxon>Bacilli</taxon>
        <taxon>Bacillales</taxon>
        <taxon>Bacillaceae</taxon>
        <taxon>Ectobacillus</taxon>
    </lineage>
</organism>
<sequence>MKQTYFDTLLQIIRGSDSGEITNTQTLIGNFINQLDFEKKTEDLDCYIFAAALSKQFDFENDTNINLYLQRFEVSQIILFNMLAKHFPLASIASHLANKILEQFIELHDEISILNIGIGTGRQELALINELELNGKLPKKLILFAVEPSDESLSQAKANIQAAAAEKGIELVFHSFCTTAEEMTPETWDFISKSEYPLLVNAAFALHHIRELEEDFYTRNRVIQHIYDLNPLAVIMCEPHVNHNTSSLEERFQNCWRHFKAVFNIINQSELSHEGKTALKLFFRREIEDILGKPENIRTERHELGEKWVERLSLSGFSPVNLDILPDMPMPNGFSVRWNNGYLGLEYEKETLISILVQK</sequence>
<name>A0ABV5WM73_9BACI</name>
<dbReference type="SUPFAM" id="SSF53335">
    <property type="entry name" value="S-adenosyl-L-methionine-dependent methyltransferases"/>
    <property type="match status" value="1"/>
</dbReference>
<dbReference type="Proteomes" id="UP001589609">
    <property type="component" value="Unassembled WGS sequence"/>
</dbReference>
<protein>
    <submittedName>
        <fullName evidence="3">GRAS family protein</fullName>
    </submittedName>
</protein>
<keyword evidence="2" id="KW-0804">Transcription</keyword>
<evidence type="ECO:0000313" key="3">
    <source>
        <dbReference type="EMBL" id="MFB9761482.1"/>
    </source>
</evidence>
<keyword evidence="1" id="KW-0805">Transcription regulation</keyword>
<dbReference type="EMBL" id="JBHMAF010000193">
    <property type="protein sequence ID" value="MFB9761482.1"/>
    <property type="molecule type" value="Genomic_DNA"/>
</dbReference>
<dbReference type="PROSITE" id="PS50985">
    <property type="entry name" value="GRAS"/>
    <property type="match status" value="1"/>
</dbReference>
<reference evidence="3 4" key="1">
    <citation type="submission" date="2024-09" db="EMBL/GenBank/DDBJ databases">
        <authorList>
            <person name="Sun Q."/>
            <person name="Mori K."/>
        </authorList>
    </citation>
    <scope>NUCLEOTIDE SEQUENCE [LARGE SCALE GENOMIC DNA]</scope>
    <source>
        <strain evidence="3 4">JCM 11201</strain>
    </source>
</reference>
<dbReference type="RefSeq" id="WP_379951640.1">
    <property type="nucleotide sequence ID" value="NZ_JBHMAF010000193.1"/>
</dbReference>
<evidence type="ECO:0000313" key="4">
    <source>
        <dbReference type="Proteomes" id="UP001589609"/>
    </source>
</evidence>
<dbReference type="InterPro" id="IPR029063">
    <property type="entry name" value="SAM-dependent_MTases_sf"/>
</dbReference>